<dbReference type="KEGG" id="bbet:F8237_21550"/>
<dbReference type="EMBL" id="CP044543">
    <property type="protein sequence ID" value="QFI74767.1"/>
    <property type="molecule type" value="Genomic_DNA"/>
</dbReference>
<dbReference type="OrthoDB" id="8265259at2"/>
<reference evidence="2" key="1">
    <citation type="submission" date="2019-10" db="EMBL/GenBank/DDBJ databases">
        <title>Complete Genome Sequence of Bradyrhizobium betae type strain PL7HG1T.</title>
        <authorList>
            <person name="Bromfield E.S.P."/>
            <person name="Cloutier S."/>
        </authorList>
    </citation>
    <scope>NUCLEOTIDE SEQUENCE [LARGE SCALE GENOMIC DNA]</scope>
    <source>
        <strain evidence="2">PL7HG1</strain>
    </source>
</reference>
<sequence length="109" mass="11521">MALQHAKPGEIVDLRPLGSKLKDAKTAAIIKSEHFEAVRLIVLAGAEISPHKVPGNIMLHCLEGRISLGLSDSSITLSAGEWVYLAGGETHSLKGIEDSSLLLTILLGT</sequence>
<dbReference type="SUPFAM" id="SSF51182">
    <property type="entry name" value="RmlC-like cupins"/>
    <property type="match status" value="1"/>
</dbReference>
<evidence type="ECO:0000313" key="2">
    <source>
        <dbReference type="Proteomes" id="UP000325641"/>
    </source>
</evidence>
<accession>A0A5P6P8Q0</accession>
<gene>
    <name evidence="1" type="ORF">F8237_21550</name>
</gene>
<dbReference type="CDD" id="cd02230">
    <property type="entry name" value="cupin_HP0902-like"/>
    <property type="match status" value="1"/>
</dbReference>
<proteinExistence type="predicted"/>
<dbReference type="InterPro" id="IPR011051">
    <property type="entry name" value="RmlC_Cupin_sf"/>
</dbReference>
<organism evidence="1 2">
    <name type="scientific">Bradyrhizobium betae</name>
    <dbReference type="NCBI Taxonomy" id="244734"/>
    <lineage>
        <taxon>Bacteria</taxon>
        <taxon>Pseudomonadati</taxon>
        <taxon>Pseudomonadota</taxon>
        <taxon>Alphaproteobacteria</taxon>
        <taxon>Hyphomicrobiales</taxon>
        <taxon>Nitrobacteraceae</taxon>
        <taxon>Bradyrhizobium</taxon>
    </lineage>
</organism>
<evidence type="ECO:0000313" key="1">
    <source>
        <dbReference type="EMBL" id="QFI74767.1"/>
    </source>
</evidence>
<dbReference type="Proteomes" id="UP000325641">
    <property type="component" value="Chromosome"/>
</dbReference>
<dbReference type="AlphaFoldDB" id="A0A5P6P8Q0"/>
<name>A0A5P6P8Q0_9BRAD</name>
<dbReference type="InterPro" id="IPR014710">
    <property type="entry name" value="RmlC-like_jellyroll"/>
</dbReference>
<protein>
    <submittedName>
        <fullName evidence="1">Cupin</fullName>
    </submittedName>
</protein>
<dbReference type="Gene3D" id="2.60.120.10">
    <property type="entry name" value="Jelly Rolls"/>
    <property type="match status" value="1"/>
</dbReference>
<dbReference type="RefSeq" id="WP_151647721.1">
    <property type="nucleotide sequence ID" value="NZ_CP044543.1"/>
</dbReference>